<dbReference type="STRING" id="673521.SAMN05660991_04344"/>
<keyword evidence="2" id="KW-0560">Oxidoreductase</keyword>
<dbReference type="PANTHER" id="PTHR11908">
    <property type="entry name" value="XANTHINE DEHYDROGENASE"/>
    <property type="match status" value="1"/>
</dbReference>
<evidence type="ECO:0000313" key="4">
    <source>
        <dbReference type="EMBL" id="SEP25974.1"/>
    </source>
</evidence>
<evidence type="ECO:0000256" key="1">
    <source>
        <dbReference type="ARBA" id="ARBA00022505"/>
    </source>
</evidence>
<dbReference type="InterPro" id="IPR046867">
    <property type="entry name" value="AldOxase/xan_DH_MoCoBD2"/>
</dbReference>
<dbReference type="Proteomes" id="UP000198960">
    <property type="component" value="Unassembled WGS sequence"/>
</dbReference>
<dbReference type="SUPFAM" id="SSF54665">
    <property type="entry name" value="CO dehydrogenase molybdoprotein N-domain-like"/>
    <property type="match status" value="1"/>
</dbReference>
<sequence length="805" mass="86096">MTTKLFGEPVRRREDARLVTGRGRYLDDIGAQALAAAFVRSPYAHARITDVDVEPALDVEGLVAIYTYEDLTGPMAEPLPVLIPHPQLHAPRTGYPLANGEVNHVGEPVVMVVATDRYLAEDAAERIVVTYEELPVVVGVDAARAAEHAVHAEIPDNVAARHHQETGDVEEALAGAARTLSFTQYVERSACMPLEGKGVHARWDPADSSLRVYSSTQASTSVRAAIAAKLELSLERVEVIAPDVGGGFGVKIVHPWPEELLVPMAAIALGHEVKWTEDRREHFIGSAHERQQRQEITVGFDDDGRIAALDVHAWHDNGAYTPYGIIVPIVTATQLVGPYVIPVYRVVVESVYTNTVIVTPYRGAGRPQGCFAMERTMDRIADALGLDRAEVRRRNLIRPDQFPYDHHLTFQDGRPVVYDSGDYPGLLSRLTSLVGWEAMEDRRAEAASRGKLLGAGMAMYVEGTGPGPYEGGHVQVLGSGKVLVSTGLTSQGQGHETVFAQIVASELGVPMEDVEVTTGDTRRFPYAVGTFASRAAVMSGNAIALAARGVREKALRIAAEVLEASPDDLEIADGVVGVRGTPGASIPLRTIAVLSNPLRYAFDEAAKQATQFARPGADDQPPVAVGDAPGLEHRDYFSPIRSTFASGAHAAVVEIDPATWEIDVVTYAVVHDCGNVVNPMIVEGQVHGGVAQGVAGALYERMAYDADGQLQNASFMDFLMPFASEVPDIDIDHQSTPSPLNPLGIKGAGEAGVIPGSAAIASAIEDATGRRISAMPISPTELYDVMRSPSAERTAAAGRRTEVGG</sequence>
<keyword evidence="1" id="KW-0500">Molybdenum</keyword>
<dbReference type="GO" id="GO:0005506">
    <property type="term" value="F:iron ion binding"/>
    <property type="evidence" value="ECO:0007669"/>
    <property type="project" value="InterPro"/>
</dbReference>
<name>A0A1H8WE76_9ACTN</name>
<gene>
    <name evidence="4" type="ORF">SAMN05660991_04344</name>
</gene>
<dbReference type="InterPro" id="IPR036856">
    <property type="entry name" value="Ald_Oxase/Xan_DH_a/b_sf"/>
</dbReference>
<dbReference type="Pfam" id="PF01315">
    <property type="entry name" value="Ald_Xan_dh_C"/>
    <property type="match status" value="1"/>
</dbReference>
<reference evidence="5" key="1">
    <citation type="submission" date="2016-10" db="EMBL/GenBank/DDBJ databases">
        <authorList>
            <person name="Varghese N."/>
            <person name="Submissions S."/>
        </authorList>
    </citation>
    <scope>NUCLEOTIDE SEQUENCE [LARGE SCALE GENOMIC DNA]</scope>
    <source>
        <strain evidence="5">DSM 45413</strain>
    </source>
</reference>
<dbReference type="RefSeq" id="WP_091948792.1">
    <property type="nucleotide sequence ID" value="NZ_FOEE01000019.1"/>
</dbReference>
<dbReference type="InterPro" id="IPR000674">
    <property type="entry name" value="Ald_Oxase/Xan_DH_a/b"/>
</dbReference>
<protein>
    <submittedName>
        <fullName evidence="4">Xanthine dehydrogenase, molybdenum binding subunit apoprotein</fullName>
    </submittedName>
</protein>
<dbReference type="Gene3D" id="3.90.1170.50">
    <property type="entry name" value="Aldehyde oxidase/xanthine dehydrogenase, a/b hammerhead"/>
    <property type="match status" value="1"/>
</dbReference>
<dbReference type="InterPro" id="IPR016208">
    <property type="entry name" value="Ald_Oxase/xanthine_DH-like"/>
</dbReference>
<dbReference type="OrthoDB" id="9758509at2"/>
<proteinExistence type="predicted"/>
<feature type="domain" description="Aldehyde oxidase/xanthine dehydrogenase a/b hammerhead" evidence="3">
    <location>
        <begin position="20"/>
        <end position="135"/>
    </location>
</feature>
<dbReference type="NCBIfam" id="NF040766">
    <property type="entry name" value="CODH_aero_grp5"/>
    <property type="match status" value="1"/>
</dbReference>
<dbReference type="Gene3D" id="3.30.365.10">
    <property type="entry name" value="Aldehyde oxidase/xanthine dehydrogenase, molybdopterin binding domain"/>
    <property type="match status" value="4"/>
</dbReference>
<evidence type="ECO:0000313" key="5">
    <source>
        <dbReference type="Proteomes" id="UP000198960"/>
    </source>
</evidence>
<dbReference type="InterPro" id="IPR037165">
    <property type="entry name" value="AldOxase/xan_DH_Mopterin-bd_sf"/>
</dbReference>
<accession>A0A1H8WE76</accession>
<organism evidence="4 5">
    <name type="scientific">Trujillonella endophytica</name>
    <dbReference type="NCBI Taxonomy" id="673521"/>
    <lineage>
        <taxon>Bacteria</taxon>
        <taxon>Bacillati</taxon>
        <taxon>Actinomycetota</taxon>
        <taxon>Actinomycetes</taxon>
        <taxon>Geodermatophilales</taxon>
        <taxon>Geodermatophilaceae</taxon>
        <taxon>Trujillonella</taxon>
    </lineage>
</organism>
<dbReference type="GO" id="GO:0016491">
    <property type="term" value="F:oxidoreductase activity"/>
    <property type="evidence" value="ECO:0007669"/>
    <property type="project" value="UniProtKB-KW"/>
</dbReference>
<dbReference type="AlphaFoldDB" id="A0A1H8WE76"/>
<evidence type="ECO:0000259" key="3">
    <source>
        <dbReference type="SMART" id="SM01008"/>
    </source>
</evidence>
<dbReference type="EMBL" id="FOEE01000019">
    <property type="protein sequence ID" value="SEP25974.1"/>
    <property type="molecule type" value="Genomic_DNA"/>
</dbReference>
<dbReference type="SUPFAM" id="SSF56003">
    <property type="entry name" value="Molybdenum cofactor-binding domain"/>
    <property type="match status" value="1"/>
</dbReference>
<keyword evidence="5" id="KW-1185">Reference proteome</keyword>
<dbReference type="InterPro" id="IPR008274">
    <property type="entry name" value="AldOxase/xan_DH_MoCoBD1"/>
</dbReference>
<dbReference type="SMART" id="SM01008">
    <property type="entry name" value="Ald_Xan_dh_C"/>
    <property type="match status" value="1"/>
</dbReference>
<dbReference type="Pfam" id="PF02738">
    <property type="entry name" value="MoCoBD_1"/>
    <property type="match status" value="1"/>
</dbReference>
<evidence type="ECO:0000256" key="2">
    <source>
        <dbReference type="ARBA" id="ARBA00023002"/>
    </source>
</evidence>
<dbReference type="Pfam" id="PF20256">
    <property type="entry name" value="MoCoBD_2"/>
    <property type="match status" value="1"/>
</dbReference>
<dbReference type="PANTHER" id="PTHR11908:SF132">
    <property type="entry name" value="ALDEHYDE OXIDASE 1-RELATED"/>
    <property type="match status" value="1"/>
</dbReference>